<proteinExistence type="predicted"/>
<evidence type="ECO:0000313" key="1">
    <source>
        <dbReference type="EMBL" id="KAL1874093.1"/>
    </source>
</evidence>
<accession>A0ABR3XEN0</accession>
<keyword evidence="2" id="KW-1185">Reference proteome</keyword>
<sequence>MCRHTIHRYHGCKHIEEWGVVICPKIEALEDSKDSDAERDAKSLRKAMGCSKQKVYNCWVTKKNRLIMYCPRCTTKKYPQTTISAGAKPHIKRVAKKSTGIDRATKFIKSVLGKEPKATASNDEDWEEIFLDDAEVHNNADDDYEKVDLY</sequence>
<comment type="caution">
    <text evidence="1">The sequence shown here is derived from an EMBL/GenBank/DDBJ whole genome shotgun (WGS) entry which is preliminary data.</text>
</comment>
<evidence type="ECO:0000313" key="2">
    <source>
        <dbReference type="Proteomes" id="UP001583193"/>
    </source>
</evidence>
<organism evidence="1 2">
    <name type="scientific">Paecilomyces lecythidis</name>
    <dbReference type="NCBI Taxonomy" id="3004212"/>
    <lineage>
        <taxon>Eukaryota</taxon>
        <taxon>Fungi</taxon>
        <taxon>Dikarya</taxon>
        <taxon>Ascomycota</taxon>
        <taxon>Pezizomycotina</taxon>
        <taxon>Eurotiomycetes</taxon>
        <taxon>Eurotiomycetidae</taxon>
        <taxon>Eurotiales</taxon>
        <taxon>Thermoascaceae</taxon>
        <taxon>Paecilomyces</taxon>
    </lineage>
</organism>
<protein>
    <submittedName>
        <fullName evidence="1">Uncharacterized protein</fullName>
    </submittedName>
</protein>
<reference evidence="1 2" key="1">
    <citation type="journal article" date="2024" name="IMA Fungus">
        <title>IMA Genome - F19 : A genome assembly and annotation guide to empower mycologists, including annotated draft genome sequences of Ceratocystis pirilliformis, Diaporthe australafricana, Fusarium ophioides, Paecilomyces lecythidis, and Sporothrix stenoceras.</title>
        <authorList>
            <person name="Aylward J."/>
            <person name="Wilson A.M."/>
            <person name="Visagie C.M."/>
            <person name="Spraker J."/>
            <person name="Barnes I."/>
            <person name="Buitendag C."/>
            <person name="Ceriani C."/>
            <person name="Del Mar Angel L."/>
            <person name="du Plessis D."/>
            <person name="Fuchs T."/>
            <person name="Gasser K."/>
            <person name="Kramer D."/>
            <person name="Li W."/>
            <person name="Munsamy K."/>
            <person name="Piso A."/>
            <person name="Price J.L."/>
            <person name="Sonnekus B."/>
            <person name="Thomas C."/>
            <person name="van der Nest A."/>
            <person name="van Dijk A."/>
            <person name="van Heerden A."/>
            <person name="van Vuuren N."/>
            <person name="Yilmaz N."/>
            <person name="Duong T.A."/>
            <person name="van der Merwe N.A."/>
            <person name="Wingfield M.J."/>
            <person name="Wingfield B.D."/>
        </authorList>
    </citation>
    <scope>NUCLEOTIDE SEQUENCE [LARGE SCALE GENOMIC DNA]</scope>
    <source>
        <strain evidence="1 2">CMW 18167</strain>
    </source>
</reference>
<dbReference type="EMBL" id="JAVDPF010000020">
    <property type="protein sequence ID" value="KAL1874093.1"/>
    <property type="molecule type" value="Genomic_DNA"/>
</dbReference>
<gene>
    <name evidence="1" type="ORF">Plec18167_006027</name>
</gene>
<dbReference type="Proteomes" id="UP001583193">
    <property type="component" value="Unassembled WGS sequence"/>
</dbReference>
<name>A0ABR3XEN0_9EURO</name>